<keyword evidence="5" id="KW-1185">Reference proteome</keyword>
<evidence type="ECO:0000313" key="5">
    <source>
        <dbReference type="Proteomes" id="UP000654257"/>
    </source>
</evidence>
<reference evidence="4" key="1">
    <citation type="journal article" date="2014" name="Int. J. Syst. Evol. Microbiol.">
        <title>Complete genome sequence of Corynebacterium casei LMG S-19264T (=DSM 44701T), isolated from a smear-ripened cheese.</title>
        <authorList>
            <consortium name="US DOE Joint Genome Institute (JGI-PGF)"/>
            <person name="Walter F."/>
            <person name="Albersmeier A."/>
            <person name="Kalinowski J."/>
            <person name="Ruckert C."/>
        </authorList>
    </citation>
    <scope>NUCLEOTIDE SEQUENCE</scope>
    <source>
        <strain evidence="4">CCM 7905</strain>
    </source>
</reference>
<comment type="caution">
    <text evidence="4">The sequence shown here is derived from an EMBL/GenBank/DDBJ whole genome shotgun (WGS) entry which is preliminary data.</text>
</comment>
<dbReference type="GO" id="GO:0046872">
    <property type="term" value="F:metal ion binding"/>
    <property type="evidence" value="ECO:0007669"/>
    <property type="project" value="UniProtKB-KW"/>
</dbReference>
<dbReference type="Gene3D" id="3.90.850.10">
    <property type="entry name" value="Fumarylacetoacetase-like, C-terminal domain"/>
    <property type="match status" value="1"/>
</dbReference>
<dbReference type="AlphaFoldDB" id="A0A917LEM4"/>
<evidence type="ECO:0000256" key="1">
    <source>
        <dbReference type="ARBA" id="ARBA00010211"/>
    </source>
</evidence>
<dbReference type="InterPro" id="IPR036663">
    <property type="entry name" value="Fumarylacetoacetase_C_sf"/>
</dbReference>
<dbReference type="GO" id="GO:0016853">
    <property type="term" value="F:isomerase activity"/>
    <property type="evidence" value="ECO:0007669"/>
    <property type="project" value="UniProtKB-ARBA"/>
</dbReference>
<dbReference type="PANTHER" id="PTHR42796">
    <property type="entry name" value="FUMARYLACETOACETATE HYDROLASE DOMAIN-CONTAINING PROTEIN 2A-RELATED"/>
    <property type="match status" value="1"/>
</dbReference>
<dbReference type="Proteomes" id="UP000654257">
    <property type="component" value="Unassembled WGS sequence"/>
</dbReference>
<evidence type="ECO:0000256" key="2">
    <source>
        <dbReference type="ARBA" id="ARBA00022723"/>
    </source>
</evidence>
<evidence type="ECO:0000313" key="4">
    <source>
        <dbReference type="EMBL" id="GGG16517.1"/>
    </source>
</evidence>
<evidence type="ECO:0000259" key="3">
    <source>
        <dbReference type="Pfam" id="PF01557"/>
    </source>
</evidence>
<protein>
    <submittedName>
        <fullName evidence="4">Oxygenase</fullName>
    </submittedName>
</protein>
<dbReference type="EMBL" id="BMCU01000003">
    <property type="protein sequence ID" value="GGG16517.1"/>
    <property type="molecule type" value="Genomic_DNA"/>
</dbReference>
<gene>
    <name evidence="4" type="ORF">GCM10007304_33310</name>
</gene>
<dbReference type="Pfam" id="PF01557">
    <property type="entry name" value="FAA_hydrolase"/>
    <property type="match status" value="1"/>
</dbReference>
<name>A0A917LEM4_9NOCA</name>
<dbReference type="InterPro" id="IPR051121">
    <property type="entry name" value="FAH"/>
</dbReference>
<sequence length="283" mass="30015">MRLGTVVRGSQASTVASVDGATLHDISDYAGPDGLAGLLRSVDVDDIIGIDLARYPVVAEAAVRWLPPVPAPSKIFCVGLNFSTHAAEVLADVSDHPTLFTRFSSTFVGHRQPLLRPTVSDTLDWEGEVAVVIGRGGRNIPAADALAHVAGYTVMGENSIREWQLHSKQATAGKNFDGTGSWGPWIVTRDEIPDPAALEIVTELNGVQVQHGTLADLVFDVGSIIEYISTFTQLAPGDVIATGTPAGIGHRQDPPRYLKPGDTLTIRIPGFVELTNDVADPPA</sequence>
<dbReference type="InterPro" id="IPR011234">
    <property type="entry name" value="Fumarylacetoacetase-like_C"/>
</dbReference>
<proteinExistence type="inferred from homology"/>
<dbReference type="FunFam" id="3.90.850.10:FF:000002">
    <property type="entry name" value="2-hydroxyhepta-2,4-diene-1,7-dioate isomerase"/>
    <property type="match status" value="1"/>
</dbReference>
<feature type="domain" description="Fumarylacetoacetase-like C-terminal" evidence="3">
    <location>
        <begin position="74"/>
        <end position="278"/>
    </location>
</feature>
<accession>A0A917LEM4</accession>
<dbReference type="SUPFAM" id="SSF56529">
    <property type="entry name" value="FAH"/>
    <property type="match status" value="1"/>
</dbReference>
<organism evidence="4 5">
    <name type="scientific">Rhodococcoides trifolii</name>
    <dbReference type="NCBI Taxonomy" id="908250"/>
    <lineage>
        <taxon>Bacteria</taxon>
        <taxon>Bacillati</taxon>
        <taxon>Actinomycetota</taxon>
        <taxon>Actinomycetes</taxon>
        <taxon>Mycobacteriales</taxon>
        <taxon>Nocardiaceae</taxon>
        <taxon>Rhodococcoides</taxon>
    </lineage>
</organism>
<dbReference type="GO" id="GO:0019752">
    <property type="term" value="P:carboxylic acid metabolic process"/>
    <property type="evidence" value="ECO:0007669"/>
    <property type="project" value="UniProtKB-ARBA"/>
</dbReference>
<dbReference type="PANTHER" id="PTHR42796:SF4">
    <property type="entry name" value="FUMARYLACETOACETATE HYDROLASE DOMAIN-CONTAINING PROTEIN 2A"/>
    <property type="match status" value="1"/>
</dbReference>
<dbReference type="RefSeq" id="WP_188545934.1">
    <property type="nucleotide sequence ID" value="NZ_BMCU01000003.1"/>
</dbReference>
<comment type="similarity">
    <text evidence="1">Belongs to the FAH family.</text>
</comment>
<keyword evidence="2" id="KW-0479">Metal-binding</keyword>
<reference evidence="4" key="2">
    <citation type="submission" date="2020-09" db="EMBL/GenBank/DDBJ databases">
        <authorList>
            <person name="Sun Q."/>
            <person name="Sedlacek I."/>
        </authorList>
    </citation>
    <scope>NUCLEOTIDE SEQUENCE</scope>
    <source>
        <strain evidence="4">CCM 7905</strain>
    </source>
</reference>